<gene>
    <name evidence="2" type="ORF">LMG27198_29100</name>
</gene>
<dbReference type="EMBL" id="BSEC01000001">
    <property type="protein sequence ID" value="GLI93918.1"/>
    <property type="molecule type" value="Genomic_DNA"/>
</dbReference>
<evidence type="ECO:0000313" key="2">
    <source>
        <dbReference type="EMBL" id="GLI93918.1"/>
    </source>
</evidence>
<feature type="region of interest" description="Disordered" evidence="1">
    <location>
        <begin position="1"/>
        <end position="30"/>
    </location>
</feature>
<reference evidence="2" key="1">
    <citation type="journal article" date="2023" name="Int. J. Syst. Evol. Microbiol.">
        <title>Methylocystis iwaonis sp. nov., a type II methane-oxidizing bacterium from surface soil of a rice paddy field in Japan, and emended description of the genus Methylocystis (ex Whittenbury et al. 1970) Bowman et al. 1993.</title>
        <authorList>
            <person name="Kaise H."/>
            <person name="Sawadogo J.B."/>
            <person name="Alam M.S."/>
            <person name="Ueno C."/>
            <person name="Dianou D."/>
            <person name="Shinjo R."/>
            <person name="Asakawa S."/>
        </authorList>
    </citation>
    <scope>NUCLEOTIDE SEQUENCE</scope>
    <source>
        <strain evidence="2">LMG27198</strain>
    </source>
</reference>
<dbReference type="Proteomes" id="UP001144323">
    <property type="component" value="Unassembled WGS sequence"/>
</dbReference>
<comment type="caution">
    <text evidence="2">The sequence shown here is derived from an EMBL/GenBank/DDBJ whole genome shotgun (WGS) entry which is preliminary data.</text>
</comment>
<sequence>MGNGLSGIRTDFTTTAPQTPTQSAATNSASNHVTENPFVAPASFISTKLQETFGWILKTLSIAPISSRRVGVVEGQASRSAAEPEQSDAELSDNDYEWAVSDYSWAIDSQDQEEEPASMPASPSPQPAPRSSAPVSNMNVAARNSVEASSKQRDPRTDVIFSKGTEGLERTLAKMTELKPFDASMPVLQAILHEKGVEAGDYHDAVLLLAALDVQDGMMGIHEPGRPSYARKAVEAVTNSLELSLELAGLEKTPENGKLRDRVAALAVLSYVNSTDGGLENHVDKVLRNEGDTHLPEWSGGLPRAVIAQYVDTVVSDRIVEMSRRAPGEIRLPTQIVSSVLIKLEQDQDFDWDKVDHMIDLACYSRG</sequence>
<organism evidence="2 3">
    <name type="scientific">Methylocystis echinoides</name>
    <dbReference type="NCBI Taxonomy" id="29468"/>
    <lineage>
        <taxon>Bacteria</taxon>
        <taxon>Pseudomonadati</taxon>
        <taxon>Pseudomonadota</taxon>
        <taxon>Alphaproteobacteria</taxon>
        <taxon>Hyphomicrobiales</taxon>
        <taxon>Methylocystaceae</taxon>
        <taxon>Methylocystis</taxon>
    </lineage>
</organism>
<dbReference type="RefSeq" id="WP_281803952.1">
    <property type="nucleotide sequence ID" value="NZ_BSEC01000001.1"/>
</dbReference>
<accession>A0A9W6GVX4</accession>
<feature type="compositionally biased region" description="Low complexity" evidence="1">
    <location>
        <begin position="13"/>
        <end position="26"/>
    </location>
</feature>
<protein>
    <submittedName>
        <fullName evidence="2">Uncharacterized protein</fullName>
    </submittedName>
</protein>
<feature type="region of interest" description="Disordered" evidence="1">
    <location>
        <begin position="109"/>
        <end position="135"/>
    </location>
</feature>
<name>A0A9W6GVX4_9HYPH</name>
<proteinExistence type="predicted"/>
<dbReference type="AlphaFoldDB" id="A0A9W6GVX4"/>
<evidence type="ECO:0000256" key="1">
    <source>
        <dbReference type="SAM" id="MobiDB-lite"/>
    </source>
</evidence>
<keyword evidence="3" id="KW-1185">Reference proteome</keyword>
<evidence type="ECO:0000313" key="3">
    <source>
        <dbReference type="Proteomes" id="UP001144323"/>
    </source>
</evidence>